<dbReference type="PANTHER" id="PTHR43477">
    <property type="entry name" value="DIHYDROANTICAPSIN 7-DEHYDROGENASE"/>
    <property type="match status" value="1"/>
</dbReference>
<keyword evidence="2 3" id="KW-0560">Oxidoreductase</keyword>
<reference evidence="3 4" key="1">
    <citation type="journal article" date="2012" name="Appl. Environ. Microbiol.">
        <title>Involvement of two latex-clearing proteins during rubber degradation and insights into the subsequent degradation pathway revealed by the genome sequence of Gordonia polyisoprenivorans strain VH2.</title>
        <authorList>
            <person name="Hiessl S."/>
            <person name="Schuldes J."/>
            <person name="Thurmer A."/>
            <person name="Halbsguth T."/>
            <person name="Broker D."/>
            <person name="Angelov A."/>
            <person name="Liebl W."/>
            <person name="Daniel R."/>
            <person name="Steinbuchel A."/>
        </authorList>
    </citation>
    <scope>NUCLEOTIDE SEQUENCE [LARGE SCALE GENOMIC DNA]</scope>
    <source>
        <strain evidence="4">DSM 44266 / VH2</strain>
    </source>
</reference>
<dbReference type="eggNOG" id="COG1028">
    <property type="taxonomic scope" value="Bacteria"/>
</dbReference>
<dbReference type="PRINTS" id="PR00081">
    <property type="entry name" value="GDHRDH"/>
</dbReference>
<dbReference type="SUPFAM" id="SSF51735">
    <property type="entry name" value="NAD(P)-binding Rossmann-fold domains"/>
    <property type="match status" value="1"/>
</dbReference>
<dbReference type="CDD" id="cd05233">
    <property type="entry name" value="SDR_c"/>
    <property type="match status" value="1"/>
</dbReference>
<gene>
    <name evidence="3" type="primary">dhbA</name>
    <name evidence="3" type="ordered locus">GPOL_c25360</name>
</gene>
<dbReference type="STRING" id="1112204.GPOL_c25360"/>
<proteinExistence type="inferred from homology"/>
<dbReference type="HOGENOM" id="CLU_010194_1_0_11"/>
<dbReference type="Gene3D" id="3.40.50.720">
    <property type="entry name" value="NAD(P)-binding Rossmann-like Domain"/>
    <property type="match status" value="1"/>
</dbReference>
<evidence type="ECO:0000313" key="4">
    <source>
        <dbReference type="Proteomes" id="UP000009154"/>
    </source>
</evidence>
<sequence length="240" mass="24853">MKGVRQRTVIVGAAQGIGKAVAQLLGVCGHELVLADVQVDRLAVVASDLRTRGAEVSAHHLDLDDTDSIAKTFDEVGAVSGLVSTAAAMHSADPLTVDPAQFEEVLKLNLIGNYALAQAAARSMISHNSAGSIVVVTSAAARRPHPNIGVYAASKAAVTQALRVLGLATQPYGIRINTVAPTATRTEMLTNEASHGTGVVPEYVNDPDDIANVIAFLLSPASRAINLREIPLDGGTLLGL</sequence>
<keyword evidence="4" id="KW-1185">Reference proteome</keyword>
<dbReference type="EMBL" id="CP003119">
    <property type="protein sequence ID" value="AFA73565.1"/>
    <property type="molecule type" value="Genomic_DNA"/>
</dbReference>
<dbReference type="Pfam" id="PF13561">
    <property type="entry name" value="adh_short_C2"/>
    <property type="match status" value="1"/>
</dbReference>
<dbReference type="EC" id="1.3.1.28" evidence="3"/>
<dbReference type="InterPro" id="IPR002347">
    <property type="entry name" value="SDR_fam"/>
</dbReference>
<protein>
    <submittedName>
        <fullName evidence="3">2,3-dihydro-2,3-dihydroxybenzoate dehydrogenase DhbA</fullName>
        <ecNumber evidence="3">1.3.1.28</ecNumber>
    </submittedName>
</protein>
<accession>H6N4I3</accession>
<dbReference type="GO" id="GO:0008667">
    <property type="term" value="F:2,3-dihydro-2,3-dihydroxybenzoate dehydrogenase activity"/>
    <property type="evidence" value="ECO:0007669"/>
    <property type="project" value="UniProtKB-EC"/>
</dbReference>
<evidence type="ECO:0000313" key="3">
    <source>
        <dbReference type="EMBL" id="AFA73565.1"/>
    </source>
</evidence>
<name>H6N4I3_GORPV</name>
<dbReference type="Proteomes" id="UP000009154">
    <property type="component" value="Chromosome"/>
</dbReference>
<dbReference type="KEGG" id="gpo:GPOL_c25360"/>
<organism evidence="3 4">
    <name type="scientific">Gordonia polyisoprenivorans (strain DSM 44266 / VH2)</name>
    <dbReference type="NCBI Taxonomy" id="1112204"/>
    <lineage>
        <taxon>Bacteria</taxon>
        <taxon>Bacillati</taxon>
        <taxon>Actinomycetota</taxon>
        <taxon>Actinomycetes</taxon>
        <taxon>Mycobacteriales</taxon>
        <taxon>Gordoniaceae</taxon>
        <taxon>Gordonia</taxon>
    </lineage>
</organism>
<dbReference type="InterPro" id="IPR051122">
    <property type="entry name" value="SDR_DHRS6-like"/>
</dbReference>
<evidence type="ECO:0000256" key="1">
    <source>
        <dbReference type="ARBA" id="ARBA00006484"/>
    </source>
</evidence>
<dbReference type="InterPro" id="IPR036291">
    <property type="entry name" value="NAD(P)-bd_dom_sf"/>
</dbReference>
<evidence type="ECO:0000256" key="2">
    <source>
        <dbReference type="ARBA" id="ARBA00023002"/>
    </source>
</evidence>
<dbReference type="PANTHER" id="PTHR43477:SF1">
    <property type="entry name" value="DIHYDROANTICAPSIN 7-DEHYDROGENASE"/>
    <property type="match status" value="1"/>
</dbReference>
<dbReference type="AlphaFoldDB" id="H6N4I3"/>
<comment type="similarity">
    <text evidence="1">Belongs to the short-chain dehydrogenases/reductases (SDR) family.</text>
</comment>